<dbReference type="HOGENOM" id="CLU_008615_3_1_6"/>
<dbReference type="GO" id="GO:0004252">
    <property type="term" value="F:serine-type endopeptidase activity"/>
    <property type="evidence" value="ECO:0007669"/>
    <property type="project" value="TreeGrafter"/>
</dbReference>
<dbReference type="InterPro" id="IPR001375">
    <property type="entry name" value="Peptidase_S9_cat"/>
</dbReference>
<evidence type="ECO:0000259" key="2">
    <source>
        <dbReference type="Pfam" id="PF00326"/>
    </source>
</evidence>
<proteinExistence type="predicted"/>
<dbReference type="KEGG" id="ttu:TERTU_1062"/>
<dbReference type="SUPFAM" id="SSF82171">
    <property type="entry name" value="DPP6 N-terminal domain-like"/>
    <property type="match status" value="1"/>
</dbReference>
<keyword evidence="1" id="KW-0378">Hydrolase</keyword>
<gene>
    <name evidence="3" type="ordered locus">TERTU_1062</name>
</gene>
<dbReference type="PROSITE" id="PS51257">
    <property type="entry name" value="PROKAR_LIPOPROTEIN"/>
    <property type="match status" value="1"/>
</dbReference>
<name>C5BQZ3_TERTT</name>
<evidence type="ECO:0000313" key="3">
    <source>
        <dbReference type="EMBL" id="ACR14305.1"/>
    </source>
</evidence>
<dbReference type="AlphaFoldDB" id="C5BQZ3"/>
<dbReference type="MEROPS" id="S09.A77"/>
<dbReference type="RefSeq" id="WP_015820421.1">
    <property type="nucleotide sequence ID" value="NC_012997.1"/>
</dbReference>
<organism evidence="3 4">
    <name type="scientific">Teredinibacter turnerae (strain ATCC 39867 / T7901)</name>
    <dbReference type="NCBI Taxonomy" id="377629"/>
    <lineage>
        <taxon>Bacteria</taxon>
        <taxon>Pseudomonadati</taxon>
        <taxon>Pseudomonadota</taxon>
        <taxon>Gammaproteobacteria</taxon>
        <taxon>Cellvibrionales</taxon>
        <taxon>Cellvibrionaceae</taxon>
        <taxon>Teredinibacter</taxon>
    </lineage>
</organism>
<dbReference type="Gene3D" id="3.40.50.1820">
    <property type="entry name" value="alpha/beta hydrolase"/>
    <property type="match status" value="1"/>
</dbReference>
<keyword evidence="4" id="KW-1185">Reference proteome</keyword>
<sequence>MAIRRSIFLVNNLSKQLASALIVFSCMVTITAFAVPAIEEYGRLPAVSNMRISPSGNLLAFRKTANDKDYLVVFDLQQQKILHSVDLSAINPQHFYFLDEKNLVLIVSDYMRIQGYRGMHNMSSAYRIQIEKGDVDQLLTPGYKIYLGQLGLGRVVGLNKSRTHVYMPAFIGEPHVEAPPMALMRVNIKNPRKIKAVYTGRNHTVDFFIGPDGEPIAEERYNDRNNLHQVLARHGNSWEVIYEQEVEIRTASFAGITADGKHLVMLQEDGKTKRNNYYLMSLADGSLSRTNFGRPDRDVEELYEDMNRVVYGVRYSGFNPSYSFFDSKIDTFVTSLLAKFPEHSVWLSSWSNGWDKVTFKVEGSQYAEDYFVADRSGKIDYITTARPNIDVADINPIGTFQYSASDGLKIPALLTIPRDKIQNMKNLPAVILPHGGPESYDRIGFDFLPQVLASRGYLVVQPQFRGSDGFGGDFVRAGYGEWGKKMQTDLSDAVTVLSKKGMLDPDHVCIVGWSYGGYAALAGGAFSPELYKCVVSINGVSDLPKMMRSERRDMGRDSWVLSYWSLAMANGDASNEKLKSISPAYFSDQFKAPVLLIHGERDKVVPIEQSKVMHSRLKKAGKDVQLIVANDDSHGLIDGENRVKAVKAVVEFVDQNIGR</sequence>
<dbReference type="STRING" id="377629.TERTU_1062"/>
<dbReference type="SUPFAM" id="SSF53474">
    <property type="entry name" value="alpha/beta-Hydrolases"/>
    <property type="match status" value="1"/>
</dbReference>
<dbReference type="OrthoDB" id="4269629at2"/>
<dbReference type="GO" id="GO:0006508">
    <property type="term" value="P:proteolysis"/>
    <property type="evidence" value="ECO:0007669"/>
    <property type="project" value="InterPro"/>
</dbReference>
<dbReference type="PANTHER" id="PTHR42776">
    <property type="entry name" value="SERINE PEPTIDASE S9 FAMILY MEMBER"/>
    <property type="match status" value="1"/>
</dbReference>
<dbReference type="Pfam" id="PF00326">
    <property type="entry name" value="Peptidase_S9"/>
    <property type="match status" value="1"/>
</dbReference>
<dbReference type="Proteomes" id="UP000009080">
    <property type="component" value="Chromosome"/>
</dbReference>
<accession>C5BQZ3</accession>
<reference evidence="3 4" key="1">
    <citation type="journal article" date="2009" name="PLoS ONE">
        <title>The complete genome of Teredinibacter turnerae T7901: an intracellular endosymbiont of marine wood-boring bivalves (shipworms).</title>
        <authorList>
            <person name="Yang J.C."/>
            <person name="Madupu R."/>
            <person name="Durkin A.S."/>
            <person name="Ekborg N.A."/>
            <person name="Pedamallu C.S."/>
            <person name="Hostetler J.B."/>
            <person name="Radune D."/>
            <person name="Toms B.S."/>
            <person name="Henrissat B."/>
            <person name="Coutinho P.M."/>
            <person name="Schwarz S."/>
            <person name="Field L."/>
            <person name="Trindade-Silva A.E."/>
            <person name="Soares C.A.G."/>
            <person name="Elshahawi S."/>
            <person name="Hanora A."/>
            <person name="Schmidt E.W."/>
            <person name="Haygood M.G."/>
            <person name="Posfai J."/>
            <person name="Benner J."/>
            <person name="Madinger C."/>
            <person name="Nove J."/>
            <person name="Anton B."/>
            <person name="Chaudhary K."/>
            <person name="Foster J."/>
            <person name="Holman A."/>
            <person name="Kumar S."/>
            <person name="Lessard P.A."/>
            <person name="Luyten Y.A."/>
            <person name="Slatko B."/>
            <person name="Wood N."/>
            <person name="Wu B."/>
            <person name="Teplitski M."/>
            <person name="Mougous J.D."/>
            <person name="Ward N."/>
            <person name="Eisen J.A."/>
            <person name="Badger J.H."/>
            <person name="Distel D.L."/>
        </authorList>
    </citation>
    <scope>NUCLEOTIDE SEQUENCE [LARGE SCALE GENOMIC DNA]</scope>
    <source>
        <strain evidence="4">ATCC 39867 / T7901</strain>
    </source>
</reference>
<dbReference type="EMBL" id="CP001614">
    <property type="protein sequence ID" value="ACR14305.1"/>
    <property type="molecule type" value="Genomic_DNA"/>
</dbReference>
<dbReference type="InterPro" id="IPR029058">
    <property type="entry name" value="AB_hydrolase_fold"/>
</dbReference>
<protein>
    <submittedName>
        <fullName evidence="3">Prolyl oligopeptidase family protein</fullName>
    </submittedName>
</protein>
<evidence type="ECO:0000256" key="1">
    <source>
        <dbReference type="ARBA" id="ARBA00022801"/>
    </source>
</evidence>
<feature type="domain" description="Peptidase S9 prolyl oligopeptidase catalytic" evidence="2">
    <location>
        <begin position="445"/>
        <end position="658"/>
    </location>
</feature>
<dbReference type="PANTHER" id="PTHR42776:SF27">
    <property type="entry name" value="DIPEPTIDYL PEPTIDASE FAMILY MEMBER 6"/>
    <property type="match status" value="1"/>
</dbReference>
<dbReference type="eggNOG" id="COG1506">
    <property type="taxonomic scope" value="Bacteria"/>
</dbReference>
<evidence type="ECO:0000313" key="4">
    <source>
        <dbReference type="Proteomes" id="UP000009080"/>
    </source>
</evidence>